<dbReference type="EMBL" id="LNQE01001525">
    <property type="protein sequence ID" value="KUG15833.1"/>
    <property type="molecule type" value="Genomic_DNA"/>
</dbReference>
<accession>A0A0W8F4P9</accession>
<reference evidence="6" key="1">
    <citation type="journal article" date="2015" name="Proc. Natl. Acad. Sci. U.S.A.">
        <title>Networks of energetic and metabolic interactions define dynamics in microbial communities.</title>
        <authorList>
            <person name="Embree M."/>
            <person name="Liu J.K."/>
            <person name="Al-Bassam M.M."/>
            <person name="Zengler K."/>
        </authorList>
    </citation>
    <scope>NUCLEOTIDE SEQUENCE</scope>
</reference>
<dbReference type="GO" id="GO:0006508">
    <property type="term" value="P:proteolysis"/>
    <property type="evidence" value="ECO:0007669"/>
    <property type="project" value="UniProtKB-KW"/>
</dbReference>
<dbReference type="SMART" id="SM00230">
    <property type="entry name" value="CysPc"/>
    <property type="match status" value="1"/>
</dbReference>
<dbReference type="SUPFAM" id="SSF54001">
    <property type="entry name" value="Cysteine proteinases"/>
    <property type="match status" value="1"/>
</dbReference>
<dbReference type="PROSITE" id="PS50203">
    <property type="entry name" value="CALPAIN_CAT"/>
    <property type="match status" value="1"/>
</dbReference>
<proteinExistence type="inferred from homology"/>
<dbReference type="Pfam" id="PF00648">
    <property type="entry name" value="Peptidase_C2"/>
    <property type="match status" value="1"/>
</dbReference>
<evidence type="ECO:0000256" key="4">
    <source>
        <dbReference type="ARBA" id="ARBA00022807"/>
    </source>
</evidence>
<protein>
    <recommendedName>
        <fullName evidence="5">Calpain catalytic domain-containing protein</fullName>
    </recommendedName>
</protein>
<comment type="similarity">
    <text evidence="1">Belongs to the peptidase C2 family.</text>
</comment>
<dbReference type="InterPro" id="IPR001300">
    <property type="entry name" value="Peptidase_C2_calpain_cat"/>
</dbReference>
<dbReference type="InterPro" id="IPR038765">
    <property type="entry name" value="Papain-like_cys_pep_sf"/>
</dbReference>
<name>A0A0W8F4P9_9ZZZZ</name>
<evidence type="ECO:0000313" key="6">
    <source>
        <dbReference type="EMBL" id="KUG15833.1"/>
    </source>
</evidence>
<feature type="domain" description="Calpain catalytic" evidence="5">
    <location>
        <begin position="38"/>
        <end position="290"/>
    </location>
</feature>
<gene>
    <name evidence="6" type="ORF">ASZ90_014501</name>
</gene>
<organism evidence="6">
    <name type="scientific">hydrocarbon metagenome</name>
    <dbReference type="NCBI Taxonomy" id="938273"/>
    <lineage>
        <taxon>unclassified sequences</taxon>
        <taxon>metagenomes</taxon>
        <taxon>ecological metagenomes</taxon>
    </lineage>
</organism>
<keyword evidence="3" id="KW-0378">Hydrolase</keyword>
<dbReference type="GO" id="GO:0004198">
    <property type="term" value="F:calcium-dependent cysteine-type endopeptidase activity"/>
    <property type="evidence" value="ECO:0007669"/>
    <property type="project" value="InterPro"/>
</dbReference>
<sequence>MVICGVIIMAVKTIPNFRKAASENSDTCGANLCDQSPKATEWKDLGKDPVIVSMIYNEAIQGCCNDCYFIAALSSVAWAAPQELDLYNAYYFNGVKVELDSKKLPVANNTVVYADIPTSGEIWAPLYEKAYAKWRSGNTSNEPDIPSSIGGGGSGFQALKEITGYTNPANAFDTTNESIDTIWQNIQTGAKQMRGIYETYKTTYPSFAETRSTDIQKAGIYKSHTYSLFGKVKDTSTGKRYLILRNPYANKKPEPVENVIKPAISFFGINLSAVADGVFALDIEKFKEYFLKYGSVKP</sequence>
<evidence type="ECO:0000259" key="5">
    <source>
        <dbReference type="PROSITE" id="PS50203"/>
    </source>
</evidence>
<evidence type="ECO:0000256" key="2">
    <source>
        <dbReference type="ARBA" id="ARBA00022670"/>
    </source>
</evidence>
<comment type="caution">
    <text evidence="6">The sequence shown here is derived from an EMBL/GenBank/DDBJ whole genome shotgun (WGS) entry which is preliminary data.</text>
</comment>
<dbReference type="AlphaFoldDB" id="A0A0W8F4P9"/>
<evidence type="ECO:0000256" key="1">
    <source>
        <dbReference type="ARBA" id="ARBA00007623"/>
    </source>
</evidence>
<keyword evidence="2" id="KW-0645">Protease</keyword>
<keyword evidence="4" id="KW-0788">Thiol protease</keyword>
<dbReference type="PANTHER" id="PTHR10183:SF379">
    <property type="entry name" value="CALPAIN-5"/>
    <property type="match status" value="1"/>
</dbReference>
<dbReference type="PANTHER" id="PTHR10183">
    <property type="entry name" value="CALPAIN"/>
    <property type="match status" value="1"/>
</dbReference>
<evidence type="ECO:0000256" key="3">
    <source>
        <dbReference type="ARBA" id="ARBA00022801"/>
    </source>
</evidence>
<dbReference type="InterPro" id="IPR022684">
    <property type="entry name" value="Calpain_cysteine_protease"/>
</dbReference>